<gene>
    <name evidence="2" type="ORF">AABB24_016098</name>
</gene>
<sequence>MEEKGSAATRVYLQEKQDSDQSFSEEEEMDDDKWMTNDNCLSGSLENKGGLGVLSQLELLTDVKRLHHSTDTVNSDMLRRTGLCEEDDVEVPSFKSQDGSFINKNDHWMALSCSLDDEFCHVNRMASTCNSEEEILSDDEMRPSTDGNFKRDGKSTMPKVSADCKSGAFFNKDAGCSSQYGASSKLNRSSKGSSGKSKPKFLFQSRPQKKDYALVVHDNCETCTPLSVLPLNAELDMQRKNIESLDDLLENYGGNEVQQFEENLVSSEVAVVHDPNEHSMAEVLDHFQHTSSSRGNPKTNHAYPAAANKKTRITVLTEEKLIAAW</sequence>
<evidence type="ECO:0000313" key="3">
    <source>
        <dbReference type="Proteomes" id="UP001627284"/>
    </source>
</evidence>
<accession>A0ABD2TSJ0</accession>
<feature type="region of interest" description="Disordered" evidence="1">
    <location>
        <begin position="1"/>
        <end position="34"/>
    </location>
</feature>
<feature type="region of interest" description="Disordered" evidence="1">
    <location>
        <begin position="133"/>
        <end position="156"/>
    </location>
</feature>
<reference evidence="2 3" key="1">
    <citation type="submission" date="2024-05" db="EMBL/GenBank/DDBJ databases">
        <title>De novo assembly of an allotetraploid wild potato.</title>
        <authorList>
            <person name="Hosaka A.J."/>
        </authorList>
    </citation>
    <scope>NUCLEOTIDE SEQUENCE [LARGE SCALE GENOMIC DNA]</scope>
    <source>
        <tissue evidence="2">Young leaves</tissue>
    </source>
</reference>
<dbReference type="PANTHER" id="PTHR35686:SF1">
    <property type="entry name" value="KINETOCHORE PROTEIN"/>
    <property type="match status" value="1"/>
</dbReference>
<proteinExistence type="predicted"/>
<comment type="caution">
    <text evidence="2">The sequence shown here is derived from an EMBL/GenBank/DDBJ whole genome shotgun (WGS) entry which is preliminary data.</text>
</comment>
<feature type="region of interest" description="Disordered" evidence="1">
    <location>
        <begin position="181"/>
        <end position="202"/>
    </location>
</feature>
<keyword evidence="3" id="KW-1185">Reference proteome</keyword>
<organism evidence="2 3">
    <name type="scientific">Solanum stoloniferum</name>
    <dbReference type="NCBI Taxonomy" id="62892"/>
    <lineage>
        <taxon>Eukaryota</taxon>
        <taxon>Viridiplantae</taxon>
        <taxon>Streptophyta</taxon>
        <taxon>Embryophyta</taxon>
        <taxon>Tracheophyta</taxon>
        <taxon>Spermatophyta</taxon>
        <taxon>Magnoliopsida</taxon>
        <taxon>eudicotyledons</taxon>
        <taxon>Gunneridae</taxon>
        <taxon>Pentapetalae</taxon>
        <taxon>asterids</taxon>
        <taxon>lamiids</taxon>
        <taxon>Solanales</taxon>
        <taxon>Solanaceae</taxon>
        <taxon>Solanoideae</taxon>
        <taxon>Solaneae</taxon>
        <taxon>Solanum</taxon>
    </lineage>
</organism>
<name>A0ABD2TSJ0_9SOLN</name>
<dbReference type="Proteomes" id="UP001627284">
    <property type="component" value="Unassembled WGS sequence"/>
</dbReference>
<evidence type="ECO:0000256" key="1">
    <source>
        <dbReference type="SAM" id="MobiDB-lite"/>
    </source>
</evidence>
<feature type="compositionally biased region" description="Basic and acidic residues" evidence="1">
    <location>
        <begin position="139"/>
        <end position="154"/>
    </location>
</feature>
<evidence type="ECO:0000313" key="2">
    <source>
        <dbReference type="EMBL" id="KAL3359359.1"/>
    </source>
</evidence>
<dbReference type="AlphaFoldDB" id="A0ABD2TSJ0"/>
<dbReference type="EMBL" id="JBJKTR010000009">
    <property type="protein sequence ID" value="KAL3359359.1"/>
    <property type="molecule type" value="Genomic_DNA"/>
</dbReference>
<dbReference type="PANTHER" id="PTHR35686">
    <property type="entry name" value="KINETOCHORE PROTEIN"/>
    <property type="match status" value="1"/>
</dbReference>
<feature type="compositionally biased region" description="Low complexity" evidence="1">
    <location>
        <begin position="183"/>
        <end position="196"/>
    </location>
</feature>
<protein>
    <submittedName>
        <fullName evidence="2">Uncharacterized protein</fullName>
    </submittedName>
</protein>